<keyword evidence="2" id="KW-0223">Dioxygenase</keyword>
<dbReference type="CDD" id="cd07951">
    <property type="entry name" value="ED_3B_N_AMMECR1"/>
    <property type="match status" value="1"/>
</dbReference>
<dbReference type="Proteomes" id="UP000233534">
    <property type="component" value="Chromosome"/>
</dbReference>
<dbReference type="InterPro" id="IPR027623">
    <property type="entry name" value="AmmeMemoSam_A"/>
</dbReference>
<dbReference type="Gene3D" id="3.30.700.20">
    <property type="entry name" value="Hypothetical protein ph0010, domain 1"/>
    <property type="match status" value="1"/>
</dbReference>
<keyword evidence="2" id="KW-0560">Oxidoreductase</keyword>
<accession>A0A2K9EP23</accession>
<dbReference type="NCBIfam" id="TIGR04335">
    <property type="entry name" value="AmmeMemoSam_A"/>
    <property type="match status" value="1"/>
</dbReference>
<reference evidence="2 3" key="1">
    <citation type="submission" date="2017-12" db="EMBL/GenBank/DDBJ databases">
        <title>Complete genome sequence of Herbivorax saccincola GGR1, a novel Cellulosome-producing hydrolytic bacterium in a thermophilic biogas plant, established by Illumina and Nanopore MinION sequencing.</title>
        <authorList>
            <person name="Pechtl A."/>
            <person name="Ruckert C."/>
            <person name="Koeck D.E."/>
            <person name="Maus I."/>
            <person name="Winkler A."/>
            <person name="Kalinowski J."/>
            <person name="Puhler A."/>
            <person name="Schwarz W.W."/>
            <person name="Zverlov V.V."/>
            <person name="Schluter A."/>
            <person name="Liebl W."/>
        </authorList>
    </citation>
    <scope>NUCLEOTIDE SEQUENCE [LARGE SCALE GENOMIC DNA]</scope>
    <source>
        <strain evidence="3">SR1</strain>
    </source>
</reference>
<proteinExistence type="predicted"/>
<dbReference type="InterPro" id="IPR023473">
    <property type="entry name" value="AMMECR1"/>
</dbReference>
<protein>
    <submittedName>
        <fullName evidence="2">2-aminophenol 1,6-dioxygenase beta subunit</fullName>
        <ecNumber evidence="2">1.13.11.74</ecNumber>
    </submittedName>
</protein>
<name>A0A2K9EP23_9FIRM</name>
<dbReference type="SUPFAM" id="SSF53213">
    <property type="entry name" value="LigB-like"/>
    <property type="match status" value="1"/>
</dbReference>
<dbReference type="NCBIfam" id="TIGR00296">
    <property type="entry name" value="TIGR00296 family protein"/>
    <property type="match status" value="1"/>
</dbReference>
<evidence type="ECO:0000313" key="3">
    <source>
        <dbReference type="Proteomes" id="UP000233534"/>
    </source>
</evidence>
<dbReference type="GO" id="GO:0016702">
    <property type="term" value="F:oxidoreductase activity, acting on single donors with incorporation of molecular oxygen, incorporation of two atoms of oxygen"/>
    <property type="evidence" value="ECO:0007669"/>
    <property type="project" value="UniProtKB-ARBA"/>
</dbReference>
<dbReference type="PANTHER" id="PTHR13016">
    <property type="entry name" value="AMMECR1 HOMOLOG"/>
    <property type="match status" value="1"/>
</dbReference>
<dbReference type="Pfam" id="PF02900">
    <property type="entry name" value="LigB"/>
    <property type="match status" value="1"/>
</dbReference>
<keyword evidence="3" id="KW-1185">Reference proteome</keyword>
<dbReference type="InterPro" id="IPR027485">
    <property type="entry name" value="AMMECR1_N"/>
</dbReference>
<gene>
    <name evidence="2" type="primary">amnB</name>
    <name evidence="2" type="ORF">HVS_06570</name>
</gene>
<dbReference type="KEGG" id="hsc:HVS_06570"/>
<evidence type="ECO:0000313" key="2">
    <source>
        <dbReference type="EMBL" id="AUG57240.1"/>
    </source>
</evidence>
<dbReference type="InterPro" id="IPR004183">
    <property type="entry name" value="Xdiol_dOase_suB"/>
</dbReference>
<dbReference type="NCBIfam" id="TIGR04336">
    <property type="entry name" value="AmmeMemoSam_B"/>
    <property type="match status" value="1"/>
</dbReference>
<sequence>MGKIIGSYIFPHPPLIVPEVGQGAEARVIRTVEAAKKAAKSIAGKKPSTIIVITPHAPLFQEYIYISDAKVLKGNLEKFRAKDVSLAYENNLDLVEKIISISKKHGISAGGIEPGLFRGFWDLNKLDHGAIVPLYYIDKEYKDFKLVHMSITNYPLEKLYKFGTCISEAVKNSDENVVIVASSDLSHRLTHDGPYGYSEYGEKFDNLIVDCIKEKNIKEILSIDDDFREEAGECGLASIVIMLGALDRYETEPEFFSYEGPYGVGYMVSRINVIKEKTAEKTEIYDKNPYVSLAKKALETYVITGEIIGVPNDLPDEMLKNKAGTFVSIKKNGELRGCIGTILPTKENIALEIISNAISSGTRDPRFNAVREDELDSLSYSVDVLLEPEPIDSIEDLDVKKYGVIVRAGFRTGLLLPNLEGVDTPEEQVSIALRKAGISPKENYSMERFEVIRYGE</sequence>
<dbReference type="GO" id="GO:0008198">
    <property type="term" value="F:ferrous iron binding"/>
    <property type="evidence" value="ECO:0007669"/>
    <property type="project" value="InterPro"/>
</dbReference>
<dbReference type="Pfam" id="PF01871">
    <property type="entry name" value="AMMECR1"/>
    <property type="match status" value="1"/>
</dbReference>
<dbReference type="RefSeq" id="WP_101300378.1">
    <property type="nucleotide sequence ID" value="NZ_CP025197.1"/>
</dbReference>
<dbReference type="InterPro" id="IPR002733">
    <property type="entry name" value="AMMECR1_domain"/>
</dbReference>
<dbReference type="PROSITE" id="PS51112">
    <property type="entry name" value="AMMECR1"/>
    <property type="match status" value="1"/>
</dbReference>
<dbReference type="SUPFAM" id="SSF143447">
    <property type="entry name" value="AMMECR1-like"/>
    <property type="match status" value="1"/>
</dbReference>
<dbReference type="EC" id="1.13.11.74" evidence="2"/>
<dbReference type="InterPro" id="IPR036071">
    <property type="entry name" value="AMMECR1_dom_sf"/>
</dbReference>
<dbReference type="EMBL" id="CP025197">
    <property type="protein sequence ID" value="AUG57240.1"/>
    <property type="molecule type" value="Genomic_DNA"/>
</dbReference>
<dbReference type="Gene3D" id="3.40.830.10">
    <property type="entry name" value="LigB-like"/>
    <property type="match status" value="1"/>
</dbReference>
<feature type="domain" description="AMMECR1" evidence="1">
    <location>
        <begin position="285"/>
        <end position="456"/>
    </location>
</feature>
<dbReference type="AlphaFoldDB" id="A0A2K9EP23"/>
<organism evidence="2 3">
    <name type="scientific">Acetivibrio saccincola</name>
    <dbReference type="NCBI Taxonomy" id="1677857"/>
    <lineage>
        <taxon>Bacteria</taxon>
        <taxon>Bacillati</taxon>
        <taxon>Bacillota</taxon>
        <taxon>Clostridia</taxon>
        <taxon>Eubacteriales</taxon>
        <taxon>Oscillospiraceae</taxon>
        <taxon>Acetivibrio</taxon>
    </lineage>
</organism>
<evidence type="ECO:0000259" key="1">
    <source>
        <dbReference type="PROSITE" id="PS51112"/>
    </source>
</evidence>
<dbReference type="PANTHER" id="PTHR13016:SF0">
    <property type="entry name" value="AMME SYNDROME CANDIDATE GENE 1 PROTEIN"/>
    <property type="match status" value="1"/>
</dbReference>